<evidence type="ECO:0000256" key="1">
    <source>
        <dbReference type="SAM" id="MobiDB-lite"/>
    </source>
</evidence>
<feature type="non-terminal residue" evidence="2">
    <location>
        <position position="1"/>
    </location>
</feature>
<sequence>LSSSNSTHSSILSRSSNAYQSVHPSSALLIQKVPASSSPSNTSSSHHPSQTSLLSMMQQQENHPVSFVRTLQAGDVSEIRDKRISERLRR</sequence>
<feature type="compositionally biased region" description="Low complexity" evidence="1">
    <location>
        <begin position="1"/>
        <end position="16"/>
    </location>
</feature>
<dbReference type="EMBL" id="HACG01053211">
    <property type="protein sequence ID" value="CEL00082.1"/>
    <property type="molecule type" value="Transcribed_RNA"/>
</dbReference>
<proteinExistence type="predicted"/>
<evidence type="ECO:0000313" key="2">
    <source>
        <dbReference type="EMBL" id="CEL00082.1"/>
    </source>
</evidence>
<dbReference type="AlphaFoldDB" id="A0A0B7C4G9"/>
<name>A0A0B7C4G9_9EUPU</name>
<organism evidence="2">
    <name type="scientific">Arion vulgaris</name>
    <dbReference type="NCBI Taxonomy" id="1028688"/>
    <lineage>
        <taxon>Eukaryota</taxon>
        <taxon>Metazoa</taxon>
        <taxon>Spiralia</taxon>
        <taxon>Lophotrochozoa</taxon>
        <taxon>Mollusca</taxon>
        <taxon>Gastropoda</taxon>
        <taxon>Heterobranchia</taxon>
        <taxon>Euthyneura</taxon>
        <taxon>Panpulmonata</taxon>
        <taxon>Eupulmonata</taxon>
        <taxon>Stylommatophora</taxon>
        <taxon>Helicina</taxon>
        <taxon>Arionoidea</taxon>
        <taxon>Arionidae</taxon>
        <taxon>Arion</taxon>
    </lineage>
</organism>
<feature type="region of interest" description="Disordered" evidence="1">
    <location>
        <begin position="1"/>
        <end position="20"/>
    </location>
</feature>
<accession>A0A0B7C4G9</accession>
<feature type="region of interest" description="Disordered" evidence="1">
    <location>
        <begin position="30"/>
        <end position="69"/>
    </location>
</feature>
<feature type="compositionally biased region" description="Low complexity" evidence="1">
    <location>
        <begin position="36"/>
        <end position="60"/>
    </location>
</feature>
<protein>
    <submittedName>
        <fullName evidence="2">Uncharacterized protein</fullName>
    </submittedName>
</protein>
<gene>
    <name evidence="2" type="primary">ORF222803</name>
</gene>
<reference evidence="2" key="1">
    <citation type="submission" date="2014-12" db="EMBL/GenBank/DDBJ databases">
        <title>Insight into the proteome of Arion vulgaris.</title>
        <authorList>
            <person name="Aradska J."/>
            <person name="Bulat T."/>
            <person name="Smidak R."/>
            <person name="Sarate P."/>
            <person name="Gangsoo J."/>
            <person name="Sialana F."/>
            <person name="Bilban M."/>
            <person name="Lubec G."/>
        </authorList>
    </citation>
    <scope>NUCLEOTIDE SEQUENCE</scope>
    <source>
        <tissue evidence="2">Skin</tissue>
    </source>
</reference>
<feature type="non-terminal residue" evidence="2">
    <location>
        <position position="90"/>
    </location>
</feature>